<proteinExistence type="predicted"/>
<sequence>MTRRRCPEPGSLRTPASGPDRGDNNHANSNRGGFPQDRLPALIRIYLRGLPAAAELLLLVRSNDHDVSAVGAYDLVMALIWDVHHLLLPAASPGADMFSSRDPHAFLAATTAAAAIVAD</sequence>
<evidence type="ECO:0000313" key="3">
    <source>
        <dbReference type="Proteomes" id="UP001054857"/>
    </source>
</evidence>
<dbReference type="EMBL" id="BMAR01000001">
    <property type="protein sequence ID" value="GFR41002.1"/>
    <property type="molecule type" value="Genomic_DNA"/>
</dbReference>
<evidence type="ECO:0000256" key="1">
    <source>
        <dbReference type="SAM" id="MobiDB-lite"/>
    </source>
</evidence>
<feature type="non-terminal residue" evidence="2">
    <location>
        <position position="119"/>
    </location>
</feature>
<accession>A0AAD3HHG8</accession>
<reference evidence="2 3" key="1">
    <citation type="journal article" date="2021" name="Sci. Rep.">
        <title>Genome sequencing of the multicellular alga Astrephomene provides insights into convergent evolution of germ-soma differentiation.</title>
        <authorList>
            <person name="Yamashita S."/>
            <person name="Yamamoto K."/>
            <person name="Matsuzaki R."/>
            <person name="Suzuki S."/>
            <person name="Yamaguchi H."/>
            <person name="Hirooka S."/>
            <person name="Minakuchi Y."/>
            <person name="Miyagishima S."/>
            <person name="Kawachi M."/>
            <person name="Toyoda A."/>
            <person name="Nozaki H."/>
        </authorList>
    </citation>
    <scope>NUCLEOTIDE SEQUENCE [LARGE SCALE GENOMIC DNA]</scope>
    <source>
        <strain evidence="2 3">NIES-4017</strain>
    </source>
</reference>
<gene>
    <name evidence="2" type="ORF">Agub_g1667</name>
</gene>
<dbReference type="AlphaFoldDB" id="A0AAD3HHG8"/>
<protein>
    <submittedName>
        <fullName evidence="2">Uncharacterized protein</fullName>
    </submittedName>
</protein>
<keyword evidence="3" id="KW-1185">Reference proteome</keyword>
<evidence type="ECO:0000313" key="2">
    <source>
        <dbReference type="EMBL" id="GFR41002.1"/>
    </source>
</evidence>
<name>A0AAD3HHG8_9CHLO</name>
<dbReference type="Proteomes" id="UP001054857">
    <property type="component" value="Unassembled WGS sequence"/>
</dbReference>
<organism evidence="2 3">
    <name type="scientific">Astrephomene gubernaculifera</name>
    <dbReference type="NCBI Taxonomy" id="47775"/>
    <lineage>
        <taxon>Eukaryota</taxon>
        <taxon>Viridiplantae</taxon>
        <taxon>Chlorophyta</taxon>
        <taxon>core chlorophytes</taxon>
        <taxon>Chlorophyceae</taxon>
        <taxon>CS clade</taxon>
        <taxon>Chlamydomonadales</taxon>
        <taxon>Astrephomenaceae</taxon>
        <taxon>Astrephomene</taxon>
    </lineage>
</organism>
<feature type="region of interest" description="Disordered" evidence="1">
    <location>
        <begin position="1"/>
        <end position="36"/>
    </location>
</feature>
<comment type="caution">
    <text evidence="2">The sequence shown here is derived from an EMBL/GenBank/DDBJ whole genome shotgun (WGS) entry which is preliminary data.</text>
</comment>